<proteinExistence type="predicted"/>
<evidence type="ECO:0000313" key="3">
    <source>
        <dbReference type="EMBL" id="KAG0667114.1"/>
    </source>
</evidence>
<organism evidence="3 4">
    <name type="scientific">Rhodotorula mucilaginosa</name>
    <name type="common">Yeast</name>
    <name type="synonym">Rhodotorula rubra</name>
    <dbReference type="NCBI Taxonomy" id="5537"/>
    <lineage>
        <taxon>Eukaryota</taxon>
        <taxon>Fungi</taxon>
        <taxon>Dikarya</taxon>
        <taxon>Basidiomycota</taxon>
        <taxon>Pucciniomycotina</taxon>
        <taxon>Microbotryomycetes</taxon>
        <taxon>Sporidiobolales</taxon>
        <taxon>Sporidiobolaceae</taxon>
        <taxon>Rhodotorula</taxon>
    </lineage>
</organism>
<dbReference type="Pfam" id="PF07217">
    <property type="entry name" value="Het-C"/>
    <property type="match status" value="1"/>
</dbReference>
<keyword evidence="2" id="KW-0732">Signal</keyword>
<evidence type="ECO:0000313" key="4">
    <source>
        <dbReference type="Proteomes" id="UP000777482"/>
    </source>
</evidence>
<accession>A0A9P6WA82</accession>
<gene>
    <name evidence="3" type="ORF">C6P46_002525</name>
</gene>
<dbReference type="AlphaFoldDB" id="A0A9P6WA82"/>
<dbReference type="PANTHER" id="PTHR14905">
    <property type="entry name" value="NG37"/>
    <property type="match status" value="1"/>
</dbReference>
<evidence type="ECO:0000256" key="2">
    <source>
        <dbReference type="SAM" id="SignalP"/>
    </source>
</evidence>
<reference evidence="3 4" key="1">
    <citation type="submission" date="2020-11" db="EMBL/GenBank/DDBJ databases">
        <title>Kefir isolates.</title>
        <authorList>
            <person name="Marcisauskas S."/>
            <person name="Kim Y."/>
            <person name="Blasche S."/>
        </authorList>
    </citation>
    <scope>NUCLEOTIDE SEQUENCE [LARGE SCALE GENOMIC DNA]</scope>
    <source>
        <strain evidence="3 4">KR</strain>
    </source>
</reference>
<evidence type="ECO:0008006" key="5">
    <source>
        <dbReference type="Google" id="ProtNLM"/>
    </source>
</evidence>
<sequence>MPSKGASVWQGQLPVLFALVCLFCLLPSAHAFGAGNIPSWGHLEGKAFRHGDIEDALAELIKKSGGFLNRGAKWGSLDVKRVYFGNWLRDYSQAMDIAGLSKLSKQTILNLVMALGFLAHGYATAEFEVTDERLGVYLPTEHIDNPKGYAADQSGGDARRVDPRLRPPVQDVELEIDPRTGMKNYIANENGHWDTSSRLVRERILQCIDFGRRARNGGGESAAYESYRLLGTLLHTLEDFTAHSNWCELSLLRLGYRNIFCHVGDAVRVHSPSGSCPPLVTGSFGGSDFIHSLLGEATDHISEASVSDLQKAMDGARSTDRGMADSTTTTVLRSLLGDLPGSSGTELSRDMGSIEDIRSRAASGQMDNMSPQELHATLWKVLSFRDNVCKGIESTIEKIPGLSSLVEKITNSLNAFVMTTLEPLLKPIMGQATKVLGEGSAAVINSADQYEVFNNPHASDPTHSFLSKDHFALILNEPAGQVAIIILKYAVNMIVKAWEESSMDPNAVASQILQVFHHPYFVDGSSEVQNLMGAYMKSWIEGQSPSDKQFILNGLSKDSVRNHKNKRKGHESDQEGHGAHGHYNSVLMPNGVGSFAQQYVPGAGAAMNTYSQAQHKISQVSQSFNTATSGQFGRRDGPDGFQEPQSGYMPPAGAPPQAVHGGAPNFNEFNQSHTSSGYPGPQQPMYGGGPPPPSHHQHGHHPSGPPPGQYYDNGPGYGGPQGYAPPPGPPQQQQYYGGPQGGPPPHQYGQQQYGAPQGYNPPHDHPQGGYPGNSGGGGYSGNGGGYPGNGNWR</sequence>
<evidence type="ECO:0000256" key="1">
    <source>
        <dbReference type="SAM" id="MobiDB-lite"/>
    </source>
</evidence>
<feature type="compositionally biased region" description="Gly residues" evidence="1">
    <location>
        <begin position="769"/>
        <end position="793"/>
    </location>
</feature>
<dbReference type="InterPro" id="IPR010816">
    <property type="entry name" value="Het-C"/>
</dbReference>
<keyword evidence="4" id="KW-1185">Reference proteome</keyword>
<feature type="compositionally biased region" description="Polar residues" evidence="1">
    <location>
        <begin position="621"/>
        <end position="631"/>
    </location>
</feature>
<dbReference type="PANTHER" id="PTHR14905:SF7">
    <property type="entry name" value="VON WILLEBRAND FACTOR A DOMAIN-CONTAINING PROTEIN 7"/>
    <property type="match status" value="1"/>
</dbReference>
<dbReference type="EMBL" id="PUHQ01000002">
    <property type="protein sequence ID" value="KAG0667114.1"/>
    <property type="molecule type" value="Genomic_DNA"/>
</dbReference>
<feature type="region of interest" description="Disordered" evidence="1">
    <location>
        <begin position="557"/>
        <end position="585"/>
    </location>
</feature>
<feature type="chain" id="PRO_5040199054" description="Heterokaryon incompatibility protein HET-C" evidence="2">
    <location>
        <begin position="32"/>
        <end position="793"/>
    </location>
</feature>
<dbReference type="Proteomes" id="UP000777482">
    <property type="component" value="Unassembled WGS sequence"/>
</dbReference>
<dbReference type="OrthoDB" id="2506204at2759"/>
<feature type="signal peptide" evidence="2">
    <location>
        <begin position="1"/>
        <end position="31"/>
    </location>
</feature>
<dbReference type="InterPro" id="IPR052577">
    <property type="entry name" value="VWA7"/>
</dbReference>
<protein>
    <recommendedName>
        <fullName evidence="5">Heterokaryon incompatibility protein HET-C</fullName>
    </recommendedName>
</protein>
<comment type="caution">
    <text evidence="3">The sequence shown here is derived from an EMBL/GenBank/DDBJ whole genome shotgun (WGS) entry which is preliminary data.</text>
</comment>
<feature type="compositionally biased region" description="Low complexity" evidence="1">
    <location>
        <begin position="676"/>
        <end position="685"/>
    </location>
</feature>
<feature type="region of interest" description="Disordered" evidence="1">
    <location>
        <begin position="621"/>
        <end position="793"/>
    </location>
</feature>
<name>A0A9P6WA82_RHOMI</name>
<feature type="compositionally biased region" description="Low complexity" evidence="1">
    <location>
        <begin position="747"/>
        <end position="761"/>
    </location>
</feature>